<gene>
    <name evidence="11" type="ORF">Lqui_0410</name>
</gene>
<dbReference type="Gene3D" id="3.55.40.10">
    <property type="entry name" value="minor pseudopilin epsh domain"/>
    <property type="match status" value="1"/>
</dbReference>
<dbReference type="STRING" id="45073.Lqui_0410"/>
<name>A0A0W0Y4Q2_9GAMM</name>
<dbReference type="GO" id="GO:0015627">
    <property type="term" value="C:type II protein secretion system complex"/>
    <property type="evidence" value="ECO:0007669"/>
    <property type="project" value="InterPro"/>
</dbReference>
<evidence type="ECO:0000256" key="9">
    <source>
        <dbReference type="ARBA" id="ARBA00030775"/>
    </source>
</evidence>
<evidence type="ECO:0000256" key="8">
    <source>
        <dbReference type="ARBA" id="ARBA00023136"/>
    </source>
</evidence>
<evidence type="ECO:0000256" key="6">
    <source>
        <dbReference type="ARBA" id="ARBA00022692"/>
    </source>
</evidence>
<evidence type="ECO:0000256" key="10">
    <source>
        <dbReference type="SAM" id="Phobius"/>
    </source>
</evidence>
<dbReference type="InterPro" id="IPR002416">
    <property type="entry name" value="T2SS_protein-GspH"/>
</dbReference>
<dbReference type="InterPro" id="IPR012902">
    <property type="entry name" value="N_methyl_site"/>
</dbReference>
<evidence type="ECO:0000313" key="12">
    <source>
        <dbReference type="Proteomes" id="UP000054618"/>
    </source>
</evidence>
<dbReference type="PATRIC" id="fig|45073.5.peg.437"/>
<sequence>MPNERGFTLIEILVVILIVGIAASVTLLAFGDFGASRRVQLSAEQFVNYIKLVQQRAILEMNTLGINVNKEGYGTYRFVEAKTWEPMPGKGLFHWQTFPKNILVTLKTTIKNNSKLPDIIINPTGNMSAFTLSFGTETNPEQLNVIGEHDGEVFIKSGKK</sequence>
<evidence type="ECO:0000256" key="4">
    <source>
        <dbReference type="ARBA" id="ARBA00022481"/>
    </source>
</evidence>
<dbReference type="Pfam" id="PF07963">
    <property type="entry name" value="N_methyl"/>
    <property type="match status" value="1"/>
</dbReference>
<keyword evidence="5" id="KW-0997">Cell inner membrane</keyword>
<feature type="transmembrane region" description="Helical" evidence="10">
    <location>
        <begin position="6"/>
        <end position="30"/>
    </location>
</feature>
<dbReference type="GO" id="GO:0015628">
    <property type="term" value="P:protein secretion by the type II secretion system"/>
    <property type="evidence" value="ECO:0007669"/>
    <property type="project" value="InterPro"/>
</dbReference>
<comment type="subcellular location">
    <subcellularLocation>
        <location evidence="1">Cell inner membrane</location>
        <topology evidence="1">Single-pass membrane protein</topology>
    </subcellularLocation>
</comment>
<keyword evidence="8 10" id="KW-0472">Membrane</keyword>
<organism evidence="11 12">
    <name type="scientific">Legionella quinlivanii</name>
    <dbReference type="NCBI Taxonomy" id="45073"/>
    <lineage>
        <taxon>Bacteria</taxon>
        <taxon>Pseudomonadati</taxon>
        <taxon>Pseudomonadota</taxon>
        <taxon>Gammaproteobacteria</taxon>
        <taxon>Legionellales</taxon>
        <taxon>Legionellaceae</taxon>
        <taxon>Legionella</taxon>
    </lineage>
</organism>
<evidence type="ECO:0000256" key="7">
    <source>
        <dbReference type="ARBA" id="ARBA00022989"/>
    </source>
</evidence>
<keyword evidence="7 10" id="KW-1133">Transmembrane helix</keyword>
<comment type="caution">
    <text evidence="11">The sequence shown here is derived from an EMBL/GenBank/DDBJ whole genome shotgun (WGS) entry which is preliminary data.</text>
</comment>
<dbReference type="SUPFAM" id="SSF54523">
    <property type="entry name" value="Pili subunits"/>
    <property type="match status" value="1"/>
</dbReference>
<keyword evidence="3" id="KW-1003">Cell membrane</keyword>
<dbReference type="NCBIfam" id="TIGR02532">
    <property type="entry name" value="IV_pilin_GFxxxE"/>
    <property type="match status" value="1"/>
</dbReference>
<dbReference type="InterPro" id="IPR045584">
    <property type="entry name" value="Pilin-like"/>
</dbReference>
<dbReference type="PROSITE" id="PS00409">
    <property type="entry name" value="PROKAR_NTER_METHYL"/>
    <property type="match status" value="1"/>
</dbReference>
<protein>
    <recommendedName>
        <fullName evidence="2">Type II secretion system protein H</fullName>
    </recommendedName>
    <alternativeName>
        <fullName evidence="9">General secretion pathway protein H</fullName>
    </alternativeName>
</protein>
<evidence type="ECO:0000256" key="3">
    <source>
        <dbReference type="ARBA" id="ARBA00022475"/>
    </source>
</evidence>
<reference evidence="11 12" key="1">
    <citation type="submission" date="2015-11" db="EMBL/GenBank/DDBJ databases">
        <title>Genomic analysis of 38 Legionella species identifies large and diverse effector repertoires.</title>
        <authorList>
            <person name="Burstein D."/>
            <person name="Amaro F."/>
            <person name="Zusman T."/>
            <person name="Lifshitz Z."/>
            <person name="Cohen O."/>
            <person name="Gilbert J.A."/>
            <person name="Pupko T."/>
            <person name="Shuman H.A."/>
            <person name="Segal G."/>
        </authorList>
    </citation>
    <scope>NUCLEOTIDE SEQUENCE [LARGE SCALE GENOMIC DNA]</scope>
    <source>
        <strain evidence="11 12">CDC#1442-AUS-E</strain>
    </source>
</reference>
<dbReference type="EMBL" id="LNYS01000006">
    <property type="protein sequence ID" value="KTD51566.1"/>
    <property type="molecule type" value="Genomic_DNA"/>
</dbReference>
<keyword evidence="12" id="KW-1185">Reference proteome</keyword>
<evidence type="ECO:0000256" key="1">
    <source>
        <dbReference type="ARBA" id="ARBA00004377"/>
    </source>
</evidence>
<keyword evidence="4" id="KW-0488">Methylation</keyword>
<dbReference type="Proteomes" id="UP000054618">
    <property type="component" value="Unassembled WGS sequence"/>
</dbReference>
<evidence type="ECO:0000313" key="11">
    <source>
        <dbReference type="EMBL" id="KTD51566.1"/>
    </source>
</evidence>
<dbReference type="InterPro" id="IPR049875">
    <property type="entry name" value="TypeII_GspH"/>
</dbReference>
<dbReference type="GO" id="GO:0005886">
    <property type="term" value="C:plasma membrane"/>
    <property type="evidence" value="ECO:0007669"/>
    <property type="project" value="UniProtKB-SubCell"/>
</dbReference>
<dbReference type="NCBIfam" id="TIGR01708">
    <property type="entry name" value="typeII_sec_gspH"/>
    <property type="match status" value="1"/>
</dbReference>
<dbReference type="RefSeq" id="WP_058506535.1">
    <property type="nucleotide sequence ID" value="NZ_CAAAIK010000002.1"/>
</dbReference>
<evidence type="ECO:0000256" key="2">
    <source>
        <dbReference type="ARBA" id="ARBA00021549"/>
    </source>
</evidence>
<proteinExistence type="predicted"/>
<dbReference type="AlphaFoldDB" id="A0A0W0Y4Q2"/>
<evidence type="ECO:0000256" key="5">
    <source>
        <dbReference type="ARBA" id="ARBA00022519"/>
    </source>
</evidence>
<dbReference type="PRINTS" id="PR00885">
    <property type="entry name" value="BCTERIALGSPH"/>
</dbReference>
<keyword evidence="6 10" id="KW-0812">Transmembrane</keyword>
<accession>A0A0W0Y4Q2</accession>